<dbReference type="EMBL" id="JBEYRS010000027">
    <property type="protein sequence ID" value="MEW2367569.1"/>
    <property type="molecule type" value="Genomic_DNA"/>
</dbReference>
<dbReference type="Proteomes" id="UP001553843">
    <property type="component" value="Unassembled WGS sequence"/>
</dbReference>
<keyword evidence="2" id="KW-1185">Reference proteome</keyword>
<reference evidence="1 2" key="1">
    <citation type="submission" date="2024-06" db="EMBL/GenBank/DDBJ databases">
        <title>The Natural Products Discovery Center: Release of the First 8490 Sequenced Strains for Exploring Actinobacteria Biosynthetic Diversity.</title>
        <authorList>
            <person name="Kalkreuter E."/>
            <person name="Kautsar S.A."/>
            <person name="Yang D."/>
            <person name="Bader C.D."/>
            <person name="Teijaro C.N."/>
            <person name="Fluegel L."/>
            <person name="Davis C.M."/>
            <person name="Simpson J.R."/>
            <person name="Lauterbach L."/>
            <person name="Steele A.D."/>
            <person name="Gui C."/>
            <person name="Meng S."/>
            <person name="Li G."/>
            <person name="Viehrig K."/>
            <person name="Ye F."/>
            <person name="Su P."/>
            <person name="Kiefer A.F."/>
            <person name="Nichols A."/>
            <person name="Cepeda A.J."/>
            <person name="Yan W."/>
            <person name="Fan B."/>
            <person name="Jiang Y."/>
            <person name="Adhikari A."/>
            <person name="Zheng C.-J."/>
            <person name="Schuster L."/>
            <person name="Cowan T.M."/>
            <person name="Smanski M.J."/>
            <person name="Chevrette M.G."/>
            <person name="De Carvalho L.P.S."/>
            <person name="Shen B."/>
        </authorList>
    </citation>
    <scope>NUCLEOTIDE SEQUENCE [LARGE SCALE GENOMIC DNA]</scope>
    <source>
        <strain evidence="1 2">NPDC047833</strain>
    </source>
</reference>
<evidence type="ECO:0000313" key="1">
    <source>
        <dbReference type="EMBL" id="MEW2367569.1"/>
    </source>
</evidence>
<gene>
    <name evidence="1" type="ORF">AB0887_37295</name>
</gene>
<dbReference type="RefSeq" id="WP_359783574.1">
    <property type="nucleotide sequence ID" value="NZ_JBEYRR010000016.1"/>
</dbReference>
<proteinExistence type="predicted"/>
<accession>A0ABV3M790</accession>
<evidence type="ECO:0000313" key="2">
    <source>
        <dbReference type="Proteomes" id="UP001553843"/>
    </source>
</evidence>
<protein>
    <submittedName>
        <fullName evidence="1">Uncharacterized protein</fullName>
    </submittedName>
</protein>
<organism evidence="1 2">
    <name type="scientific">Streptomyces huasconensis</name>
    <dbReference type="NCBI Taxonomy" id="1854574"/>
    <lineage>
        <taxon>Bacteria</taxon>
        <taxon>Bacillati</taxon>
        <taxon>Actinomycetota</taxon>
        <taxon>Actinomycetes</taxon>
        <taxon>Kitasatosporales</taxon>
        <taxon>Streptomycetaceae</taxon>
        <taxon>Streptomyces</taxon>
    </lineage>
</organism>
<name>A0ABV3M790_9ACTN</name>
<comment type="caution">
    <text evidence="1">The sequence shown here is derived from an EMBL/GenBank/DDBJ whole genome shotgun (WGS) entry which is preliminary data.</text>
</comment>
<sequence length="289" mass="30534">MDACRVPGPQRGLEGGGGRGRARVVLVAERFPVAGELAQRAVGAVHRDDEPGRGGEFGVGEVEAARQFLSEADQGVVDAGDSEAAEPSWPLTTWQGWYRFAITEPPAPPQPDDPPRSTEERLAYHSAFVTIRPPAISQLATQVRTLMTLGRHQQTTTRPSLIVTGPAAAGKTTALLNVGRTCHLAQTRKSPPPPGSAHAAAPVAYVLVPPGATAKTLITEFARYLAIPVATRTPRSQRHSILCDSSAGATVCAHLDMFPANAAPKASTSLSVVSNEHIRRTSPRLSSLV</sequence>